<dbReference type="GO" id="GO:0009055">
    <property type="term" value="F:electron transfer activity"/>
    <property type="evidence" value="ECO:0007669"/>
    <property type="project" value="InterPro"/>
</dbReference>
<keyword evidence="5" id="KW-0349">Heme</keyword>
<keyword evidence="7" id="KW-0479">Metal-binding</keyword>
<dbReference type="SUPFAM" id="SSF81342">
    <property type="entry name" value="Transmembrane di-heme cytochromes"/>
    <property type="match status" value="1"/>
</dbReference>
<sequence>MTYSENSSDSYRYDRLSRALHWGVAAGIIWVMVAGYGLHWIKDVQAHRLISNLNASIATCITFLMIVRYVWRFFRPFEIINHHKNQRLVTMIHDIFYQVIFVVLISGFLMMKGPFYFFGIFHIPAIINNPIVNVFFFNVHRYSCMALGTMLLLHVLAVIKHHIINKRKVLLRML</sequence>
<proteinExistence type="inferred from homology"/>
<dbReference type="InterPro" id="IPR011577">
    <property type="entry name" value="Cyt_b561_bac/Ni-Hgenase"/>
</dbReference>
<dbReference type="RefSeq" id="WP_174341230.1">
    <property type="nucleotide sequence ID" value="NZ_JAENMR010000005.1"/>
</dbReference>
<evidence type="ECO:0000256" key="13">
    <source>
        <dbReference type="SAM" id="Phobius"/>
    </source>
</evidence>
<dbReference type="InterPro" id="IPR052168">
    <property type="entry name" value="Cytochrome_b561_oxidase"/>
</dbReference>
<accession>A0AAP2F295</accession>
<feature type="domain" description="Cytochrome b561 bacterial/Ni-hydrogenase" evidence="14">
    <location>
        <begin position="12"/>
        <end position="174"/>
    </location>
</feature>
<evidence type="ECO:0000256" key="3">
    <source>
        <dbReference type="ARBA" id="ARBA00022448"/>
    </source>
</evidence>
<dbReference type="AlphaFoldDB" id="A0AAP2F295"/>
<evidence type="ECO:0000256" key="6">
    <source>
        <dbReference type="ARBA" id="ARBA00022692"/>
    </source>
</evidence>
<dbReference type="GO" id="GO:0022904">
    <property type="term" value="P:respiratory electron transport chain"/>
    <property type="evidence" value="ECO:0007669"/>
    <property type="project" value="InterPro"/>
</dbReference>
<evidence type="ECO:0000256" key="8">
    <source>
        <dbReference type="ARBA" id="ARBA00022982"/>
    </source>
</evidence>
<reference evidence="15" key="1">
    <citation type="submission" date="2020-12" db="EMBL/GenBank/DDBJ databases">
        <title>Draft genome sequence of Enterobacter spp., Lelliottia spp. and Serratia spp. isolated from drinking water reservoirs and lakes.</title>
        <authorList>
            <person name="Reitter C."/>
            <person name="Neuhaus K."/>
            <person name="Huegler M."/>
        </authorList>
    </citation>
    <scope>NUCLEOTIDE SEQUENCE</scope>
    <source>
        <strain evidence="15">TZW15</strain>
    </source>
</reference>
<comment type="subcellular location">
    <subcellularLocation>
        <location evidence="2">Cell membrane</location>
        <topology evidence="2">Multi-pass membrane protein</topology>
    </subcellularLocation>
</comment>
<keyword evidence="8" id="KW-0249">Electron transport</keyword>
<evidence type="ECO:0000256" key="7">
    <source>
        <dbReference type="ARBA" id="ARBA00022723"/>
    </source>
</evidence>
<comment type="cofactor">
    <cofactor evidence="1">
        <name>heme b</name>
        <dbReference type="ChEBI" id="CHEBI:60344"/>
    </cofactor>
</comment>
<evidence type="ECO:0000256" key="4">
    <source>
        <dbReference type="ARBA" id="ARBA00022475"/>
    </source>
</evidence>
<organism evidence="15 16">
    <name type="scientific">Lelliottia amnigena</name>
    <name type="common">Enterobacter amnigenus</name>
    <dbReference type="NCBI Taxonomy" id="61646"/>
    <lineage>
        <taxon>Bacteria</taxon>
        <taxon>Pseudomonadati</taxon>
        <taxon>Pseudomonadota</taxon>
        <taxon>Gammaproteobacteria</taxon>
        <taxon>Enterobacterales</taxon>
        <taxon>Enterobacteriaceae</taxon>
        <taxon>Lelliottia</taxon>
    </lineage>
</organism>
<evidence type="ECO:0000313" key="16">
    <source>
        <dbReference type="Proteomes" id="UP000653275"/>
    </source>
</evidence>
<feature type="transmembrane region" description="Helical" evidence="13">
    <location>
        <begin position="144"/>
        <end position="164"/>
    </location>
</feature>
<keyword evidence="3" id="KW-0813">Transport</keyword>
<evidence type="ECO:0000259" key="14">
    <source>
        <dbReference type="Pfam" id="PF01292"/>
    </source>
</evidence>
<keyword evidence="6 13" id="KW-0812">Transmembrane</keyword>
<gene>
    <name evidence="15" type="ORF">I7V27_12265</name>
</gene>
<feature type="transmembrane region" description="Helical" evidence="13">
    <location>
        <begin position="20"/>
        <end position="41"/>
    </location>
</feature>
<keyword evidence="11 13" id="KW-0472">Membrane</keyword>
<evidence type="ECO:0000256" key="10">
    <source>
        <dbReference type="ARBA" id="ARBA00023004"/>
    </source>
</evidence>
<dbReference type="PANTHER" id="PTHR30529:SF1">
    <property type="entry name" value="CYTOCHROME B561 HOMOLOG 2"/>
    <property type="match status" value="1"/>
</dbReference>
<comment type="caution">
    <text evidence="15">The sequence shown here is derived from an EMBL/GenBank/DDBJ whole genome shotgun (WGS) entry which is preliminary data.</text>
</comment>
<keyword evidence="4" id="KW-1003">Cell membrane</keyword>
<evidence type="ECO:0000256" key="12">
    <source>
        <dbReference type="ARBA" id="ARBA00037975"/>
    </source>
</evidence>
<evidence type="ECO:0000256" key="2">
    <source>
        <dbReference type="ARBA" id="ARBA00004651"/>
    </source>
</evidence>
<comment type="similarity">
    <text evidence="12">Belongs to the cytochrome b561 family.</text>
</comment>
<dbReference type="InterPro" id="IPR016174">
    <property type="entry name" value="Di-haem_cyt_TM"/>
</dbReference>
<dbReference type="GO" id="GO:0005886">
    <property type="term" value="C:plasma membrane"/>
    <property type="evidence" value="ECO:0007669"/>
    <property type="project" value="UniProtKB-SubCell"/>
</dbReference>
<dbReference type="Proteomes" id="UP000653275">
    <property type="component" value="Unassembled WGS sequence"/>
</dbReference>
<dbReference type="GO" id="GO:0020037">
    <property type="term" value="F:heme binding"/>
    <property type="evidence" value="ECO:0007669"/>
    <property type="project" value="TreeGrafter"/>
</dbReference>
<keyword evidence="9 13" id="KW-1133">Transmembrane helix</keyword>
<dbReference type="Pfam" id="PF01292">
    <property type="entry name" value="Ni_hydr_CYTB"/>
    <property type="match status" value="1"/>
</dbReference>
<dbReference type="EMBL" id="JAENMS010000005">
    <property type="protein sequence ID" value="MBL5935220.1"/>
    <property type="molecule type" value="Genomic_DNA"/>
</dbReference>
<keyword evidence="10" id="KW-0408">Iron</keyword>
<evidence type="ECO:0000313" key="15">
    <source>
        <dbReference type="EMBL" id="MBL5935220.1"/>
    </source>
</evidence>
<name>A0AAP2F295_LELAM</name>
<evidence type="ECO:0000256" key="9">
    <source>
        <dbReference type="ARBA" id="ARBA00022989"/>
    </source>
</evidence>
<evidence type="ECO:0000256" key="5">
    <source>
        <dbReference type="ARBA" id="ARBA00022617"/>
    </source>
</evidence>
<dbReference type="GO" id="GO:0046872">
    <property type="term" value="F:metal ion binding"/>
    <property type="evidence" value="ECO:0007669"/>
    <property type="project" value="UniProtKB-KW"/>
</dbReference>
<feature type="transmembrane region" description="Helical" evidence="13">
    <location>
        <begin position="53"/>
        <end position="71"/>
    </location>
</feature>
<evidence type="ECO:0000256" key="11">
    <source>
        <dbReference type="ARBA" id="ARBA00023136"/>
    </source>
</evidence>
<feature type="transmembrane region" description="Helical" evidence="13">
    <location>
        <begin position="91"/>
        <end position="109"/>
    </location>
</feature>
<protein>
    <submittedName>
        <fullName evidence="15">Cytochrome b/b6 domain-containing protein</fullName>
    </submittedName>
</protein>
<evidence type="ECO:0000256" key="1">
    <source>
        <dbReference type="ARBA" id="ARBA00001970"/>
    </source>
</evidence>
<dbReference type="PANTHER" id="PTHR30529">
    <property type="entry name" value="CYTOCHROME B561"/>
    <property type="match status" value="1"/>
</dbReference>
<feature type="transmembrane region" description="Helical" evidence="13">
    <location>
        <begin position="115"/>
        <end position="137"/>
    </location>
</feature>